<dbReference type="InterPro" id="IPR011059">
    <property type="entry name" value="Metal-dep_hydrolase_composite"/>
</dbReference>
<dbReference type="GO" id="GO:0008892">
    <property type="term" value="F:guanine deaminase activity"/>
    <property type="evidence" value="ECO:0007669"/>
    <property type="project" value="UniProtKB-EC"/>
</dbReference>
<evidence type="ECO:0000256" key="7">
    <source>
        <dbReference type="NCBIfam" id="TIGR02967"/>
    </source>
</evidence>
<dbReference type="InterPro" id="IPR032466">
    <property type="entry name" value="Metal_Hydrolase"/>
</dbReference>
<comment type="catalytic activity">
    <reaction evidence="8">
        <text>guanine + H2O + H(+) = xanthine + NH4(+)</text>
        <dbReference type="Rhea" id="RHEA:14665"/>
        <dbReference type="ChEBI" id="CHEBI:15377"/>
        <dbReference type="ChEBI" id="CHEBI:15378"/>
        <dbReference type="ChEBI" id="CHEBI:16235"/>
        <dbReference type="ChEBI" id="CHEBI:17712"/>
        <dbReference type="ChEBI" id="CHEBI:28938"/>
        <dbReference type="EC" id="3.5.4.3"/>
    </reaction>
</comment>
<evidence type="ECO:0000313" key="10">
    <source>
        <dbReference type="EMBL" id="MCS0498299.1"/>
    </source>
</evidence>
<feature type="domain" description="Amidohydrolase-related" evidence="9">
    <location>
        <begin position="76"/>
        <end position="435"/>
    </location>
</feature>
<dbReference type="Gene3D" id="2.30.40.10">
    <property type="entry name" value="Urease, subunit C, domain 1"/>
    <property type="match status" value="1"/>
</dbReference>
<keyword evidence="5 8" id="KW-0378">Hydrolase</keyword>
<comment type="caution">
    <text evidence="10">The sequence shown here is derived from an EMBL/GenBank/DDBJ whole genome shotgun (WGS) entry which is preliminary data.</text>
</comment>
<dbReference type="Gene3D" id="3.20.20.140">
    <property type="entry name" value="Metal-dependent hydrolases"/>
    <property type="match status" value="1"/>
</dbReference>
<reference evidence="10 11" key="1">
    <citation type="submission" date="2022-08" db="EMBL/GenBank/DDBJ databases">
        <authorList>
            <person name="Li F."/>
        </authorList>
    </citation>
    <scope>NUCLEOTIDE SEQUENCE [LARGE SCALE GENOMIC DNA]</scope>
    <source>
        <strain evidence="10 11">10F1B-8-1</strain>
    </source>
</reference>
<dbReference type="Pfam" id="PF01979">
    <property type="entry name" value="Amidohydro_1"/>
    <property type="match status" value="1"/>
</dbReference>
<comment type="function">
    <text evidence="8">Catalyzes the hydrolytic deamination of guanine, producing xanthine and ammonia.</text>
</comment>
<evidence type="ECO:0000256" key="1">
    <source>
        <dbReference type="ARBA" id="ARBA00004984"/>
    </source>
</evidence>
<dbReference type="NCBIfam" id="NF006679">
    <property type="entry name" value="PRK09228.1"/>
    <property type="match status" value="1"/>
</dbReference>
<evidence type="ECO:0000256" key="3">
    <source>
        <dbReference type="ARBA" id="ARBA00012781"/>
    </source>
</evidence>
<evidence type="ECO:0000256" key="2">
    <source>
        <dbReference type="ARBA" id="ARBA00006745"/>
    </source>
</evidence>
<protein>
    <recommendedName>
        <fullName evidence="3 7">Guanine deaminase</fullName>
        <shortName evidence="8">Guanase</shortName>
        <ecNumber evidence="3 7">3.5.4.3</ecNumber>
    </recommendedName>
    <alternativeName>
        <fullName evidence="8">Guanine aminohydrolase</fullName>
    </alternativeName>
</protein>
<comment type="cofactor">
    <cofactor evidence="8">
        <name>Zn(2+)</name>
        <dbReference type="ChEBI" id="CHEBI:29105"/>
    </cofactor>
    <text evidence="8">Binds 1 zinc ion per subunit.</text>
</comment>
<dbReference type="InterPro" id="IPR014311">
    <property type="entry name" value="Guanine_deaminase"/>
</dbReference>
<evidence type="ECO:0000256" key="8">
    <source>
        <dbReference type="RuleBase" id="RU366009"/>
    </source>
</evidence>
<evidence type="ECO:0000256" key="4">
    <source>
        <dbReference type="ARBA" id="ARBA00022723"/>
    </source>
</evidence>
<dbReference type="PANTHER" id="PTHR11271">
    <property type="entry name" value="GUANINE DEAMINASE"/>
    <property type="match status" value="1"/>
</dbReference>
<dbReference type="InterPro" id="IPR051607">
    <property type="entry name" value="Metallo-dep_hydrolases"/>
</dbReference>
<dbReference type="Proteomes" id="UP001205337">
    <property type="component" value="Unassembled WGS sequence"/>
</dbReference>
<evidence type="ECO:0000256" key="5">
    <source>
        <dbReference type="ARBA" id="ARBA00022801"/>
    </source>
</evidence>
<dbReference type="InterPro" id="IPR006680">
    <property type="entry name" value="Amidohydro-rel"/>
</dbReference>
<organism evidence="10 11">
    <name type="scientific">Protaetiibacter mangrovi</name>
    <dbReference type="NCBI Taxonomy" id="2970926"/>
    <lineage>
        <taxon>Bacteria</taxon>
        <taxon>Bacillati</taxon>
        <taxon>Actinomycetota</taxon>
        <taxon>Actinomycetes</taxon>
        <taxon>Micrococcales</taxon>
        <taxon>Microbacteriaceae</taxon>
        <taxon>Protaetiibacter</taxon>
    </lineage>
</organism>
<accession>A0ABT1ZC74</accession>
<keyword evidence="11" id="KW-1185">Reference proteome</keyword>
<comment type="pathway">
    <text evidence="1 8">Purine metabolism; guanine degradation; xanthine from guanine: step 1/1.</text>
</comment>
<dbReference type="SUPFAM" id="SSF51556">
    <property type="entry name" value="Metallo-dependent hydrolases"/>
    <property type="match status" value="1"/>
</dbReference>
<gene>
    <name evidence="10" type="primary">guaD</name>
    <name evidence="10" type="ORF">NUH29_01900</name>
</gene>
<evidence type="ECO:0000313" key="11">
    <source>
        <dbReference type="Proteomes" id="UP001205337"/>
    </source>
</evidence>
<comment type="similarity">
    <text evidence="2 8">Belongs to the metallo-dependent hydrolases superfamily. ATZ/TRZ family.</text>
</comment>
<keyword evidence="6 8" id="KW-0862">Zinc</keyword>
<sequence>MSYSAAPDEPSPARAVRGHLVTVVDDPDTAGEGALVEHPDGVILIEHGRISAVGDHGALADRIPPGTPVDDHRGRIVSAGFVDTHTHYPQTGIVGAHGTQLIDWLDTYAFPAELAFTDAEHAAAVARVFFDTILRAGTTTALSFGTSSASSVDAFFAESLRRGTRMIAGKVLMDRHAPAGLLDTAESGAADTEALIARWHGVGRNGYAVTPRFAPTSTPAQLAVAGELLARHPGVLLHTHLSENLAEIAWVRELFPDSDGYLDVYDRAGLVGDRSVFAHGVHLTDAELARMSHAGAAIAHCPTSNLFLGSGLFSLRRAADAGVRVALGTDIGGGTSFSMLRTMGAAYEIAQLDGVSLDAPRLLYLATLGGGRALGLGDRIGSLEVGKEADLAVLDPEATELLAYRSARTSSLEELLFVLGTLADDRATAATYVAGHPAYLRD</sequence>
<dbReference type="EMBL" id="JANTHX010000003">
    <property type="protein sequence ID" value="MCS0498299.1"/>
    <property type="molecule type" value="Genomic_DNA"/>
</dbReference>
<keyword evidence="4 8" id="KW-0479">Metal-binding</keyword>
<dbReference type="RefSeq" id="WP_258797193.1">
    <property type="nucleotide sequence ID" value="NZ_JANTHX010000003.1"/>
</dbReference>
<dbReference type="EC" id="3.5.4.3" evidence="3 7"/>
<dbReference type="NCBIfam" id="TIGR02967">
    <property type="entry name" value="guan_deamin"/>
    <property type="match status" value="1"/>
</dbReference>
<proteinExistence type="inferred from homology"/>
<name>A0ABT1ZC74_9MICO</name>
<dbReference type="PANTHER" id="PTHR11271:SF6">
    <property type="entry name" value="GUANINE DEAMINASE"/>
    <property type="match status" value="1"/>
</dbReference>
<evidence type="ECO:0000256" key="6">
    <source>
        <dbReference type="ARBA" id="ARBA00022833"/>
    </source>
</evidence>
<evidence type="ECO:0000259" key="9">
    <source>
        <dbReference type="Pfam" id="PF01979"/>
    </source>
</evidence>
<dbReference type="SUPFAM" id="SSF51338">
    <property type="entry name" value="Composite domain of metallo-dependent hydrolases"/>
    <property type="match status" value="1"/>
</dbReference>